<reference evidence="1 2" key="1">
    <citation type="submission" date="2016-07" db="EMBL/GenBank/DDBJ databases">
        <title>Pervasive Adenine N6-methylation of Active Genes in Fungi.</title>
        <authorList>
            <consortium name="DOE Joint Genome Institute"/>
            <person name="Mondo S.J."/>
            <person name="Dannebaum R.O."/>
            <person name="Kuo R.C."/>
            <person name="Labutti K."/>
            <person name="Haridas S."/>
            <person name="Kuo A."/>
            <person name="Salamov A."/>
            <person name="Ahrendt S.R."/>
            <person name="Lipzen A."/>
            <person name="Sullivan W."/>
            <person name="Andreopoulos W.B."/>
            <person name="Clum A."/>
            <person name="Lindquist E."/>
            <person name="Daum C."/>
            <person name="Ramamoorthy G.K."/>
            <person name="Gryganskyi A."/>
            <person name="Culley D."/>
            <person name="Magnuson J.K."/>
            <person name="James T.Y."/>
            <person name="O'Malley M.A."/>
            <person name="Stajich J.E."/>
            <person name="Spatafora J.W."/>
            <person name="Visel A."/>
            <person name="Grigoriev I.V."/>
        </authorList>
    </citation>
    <scope>NUCLEOTIDE SEQUENCE [LARGE SCALE GENOMIC DNA]</scope>
    <source>
        <strain evidence="1 2">NRRL 3116</strain>
    </source>
</reference>
<name>A0A1Y2H172_9FUNG</name>
<dbReference type="RefSeq" id="XP_021885992.1">
    <property type="nucleotide sequence ID" value="XM_022030989.1"/>
</dbReference>
<protein>
    <recommendedName>
        <fullName evidence="3">F-box domain-containing protein</fullName>
    </recommendedName>
</protein>
<keyword evidence="2" id="KW-1185">Reference proteome</keyword>
<evidence type="ECO:0000313" key="1">
    <source>
        <dbReference type="EMBL" id="ORZ28307.1"/>
    </source>
</evidence>
<accession>A0A1Y2H172</accession>
<dbReference type="GeneID" id="33572830"/>
<dbReference type="InParanoid" id="A0A1Y2H172"/>
<sequence length="218" mass="25027">MFLFTLHFALPSMMSNPNLSPMDIPEIISRVGDFLEQDDLLRCILVSRTFHNTLAGSKSICKRIEIGDAYSKCRKYPTGTALQSYKENIEELLFLSEFPKEYMSLQGCVRLQSVKCHGRRLFNLSELSSLIISHSSTITKFELSTQDNPTLREIWTALLECTPLEALTISYTKMCNDGIDLFFRVCKRVRCLKMSLVDINRLPPTSWTTARMNSFFQI</sequence>
<dbReference type="Proteomes" id="UP000193648">
    <property type="component" value="Unassembled WGS sequence"/>
</dbReference>
<dbReference type="AlphaFoldDB" id="A0A1Y2H172"/>
<evidence type="ECO:0000313" key="2">
    <source>
        <dbReference type="Proteomes" id="UP000193648"/>
    </source>
</evidence>
<organism evidence="1 2">
    <name type="scientific">Lobosporangium transversale</name>
    <dbReference type="NCBI Taxonomy" id="64571"/>
    <lineage>
        <taxon>Eukaryota</taxon>
        <taxon>Fungi</taxon>
        <taxon>Fungi incertae sedis</taxon>
        <taxon>Mucoromycota</taxon>
        <taxon>Mortierellomycotina</taxon>
        <taxon>Mortierellomycetes</taxon>
        <taxon>Mortierellales</taxon>
        <taxon>Mortierellaceae</taxon>
        <taxon>Lobosporangium</taxon>
    </lineage>
</organism>
<dbReference type="InterPro" id="IPR032675">
    <property type="entry name" value="LRR_dom_sf"/>
</dbReference>
<gene>
    <name evidence="1" type="ORF">BCR41DRAFT_71414</name>
</gene>
<dbReference type="EMBL" id="MCFF01000002">
    <property type="protein sequence ID" value="ORZ28307.1"/>
    <property type="molecule type" value="Genomic_DNA"/>
</dbReference>
<dbReference type="Gene3D" id="3.80.10.10">
    <property type="entry name" value="Ribonuclease Inhibitor"/>
    <property type="match status" value="1"/>
</dbReference>
<comment type="caution">
    <text evidence="1">The sequence shown here is derived from an EMBL/GenBank/DDBJ whole genome shotgun (WGS) entry which is preliminary data.</text>
</comment>
<dbReference type="SUPFAM" id="SSF52047">
    <property type="entry name" value="RNI-like"/>
    <property type="match status" value="1"/>
</dbReference>
<proteinExistence type="predicted"/>
<evidence type="ECO:0008006" key="3">
    <source>
        <dbReference type="Google" id="ProtNLM"/>
    </source>
</evidence>